<feature type="compositionally biased region" description="Low complexity" evidence="1">
    <location>
        <begin position="364"/>
        <end position="382"/>
    </location>
</feature>
<evidence type="ECO:0000259" key="3">
    <source>
        <dbReference type="Pfam" id="PF07889"/>
    </source>
</evidence>
<feature type="region of interest" description="Disordered" evidence="1">
    <location>
        <begin position="323"/>
        <end position="351"/>
    </location>
</feature>
<dbReference type="AlphaFoldDB" id="A0A9E7G695"/>
<protein>
    <recommendedName>
        <fullName evidence="3">DUF1664 domain-containing protein</fullName>
    </recommendedName>
</protein>
<feature type="compositionally biased region" description="Low complexity" evidence="1">
    <location>
        <begin position="270"/>
        <end position="289"/>
    </location>
</feature>
<feature type="region of interest" description="Disordered" evidence="1">
    <location>
        <begin position="364"/>
        <end position="397"/>
    </location>
</feature>
<feature type="compositionally biased region" description="Polar residues" evidence="1">
    <location>
        <begin position="257"/>
        <end position="267"/>
    </location>
</feature>
<organism evidence="4 5">
    <name type="scientific">Musa troglodytarum</name>
    <name type="common">fe'i banana</name>
    <dbReference type="NCBI Taxonomy" id="320322"/>
    <lineage>
        <taxon>Eukaryota</taxon>
        <taxon>Viridiplantae</taxon>
        <taxon>Streptophyta</taxon>
        <taxon>Embryophyta</taxon>
        <taxon>Tracheophyta</taxon>
        <taxon>Spermatophyta</taxon>
        <taxon>Magnoliopsida</taxon>
        <taxon>Liliopsida</taxon>
        <taxon>Zingiberales</taxon>
        <taxon>Musaceae</taxon>
        <taxon>Musa</taxon>
    </lineage>
</organism>
<feature type="domain" description="DUF1664" evidence="3">
    <location>
        <begin position="90"/>
        <end position="213"/>
    </location>
</feature>
<evidence type="ECO:0000256" key="2">
    <source>
        <dbReference type="SAM" id="Phobius"/>
    </source>
</evidence>
<feature type="compositionally biased region" description="Low complexity" evidence="1">
    <location>
        <begin position="323"/>
        <end position="338"/>
    </location>
</feature>
<dbReference type="PANTHER" id="PTHR47289:SF2">
    <property type="entry name" value="TRANSCRIPTION FACTOR, PUTATIVE (DUF1664)-RELATED"/>
    <property type="match status" value="1"/>
</dbReference>
<proteinExistence type="predicted"/>
<reference evidence="4" key="1">
    <citation type="submission" date="2022-05" db="EMBL/GenBank/DDBJ databases">
        <title>The Musa troglodytarum L. genome provides insights into the mechanism of non-climacteric behaviour and enrichment of carotenoids.</title>
        <authorList>
            <person name="Wang J."/>
        </authorList>
    </citation>
    <scope>NUCLEOTIDE SEQUENCE</scope>
    <source>
        <tissue evidence="4">Leaf</tissue>
    </source>
</reference>
<keyword evidence="2" id="KW-0812">Transmembrane</keyword>
<dbReference type="PANTHER" id="PTHR47289">
    <property type="entry name" value="TRANSCRIPTION FACTOR, PUTATIVE (DUF1664)-RELATED"/>
    <property type="match status" value="1"/>
</dbReference>
<keyword evidence="2" id="KW-0472">Membrane</keyword>
<evidence type="ECO:0000256" key="1">
    <source>
        <dbReference type="SAM" id="MobiDB-lite"/>
    </source>
</evidence>
<keyword evidence="2" id="KW-1133">Transmembrane helix</keyword>
<gene>
    <name evidence="4" type="ORF">MUK42_22074</name>
</gene>
<sequence>MALGKAAIVIGAGIVGSIITKEVHFSDVTYLFSGAFKIVTKHLKQDNGNIQSSSKPQTESLLAQVNTLRQELQLLASSRSVTIVTGTNSGSGTYGITVAIVFGAVGYLCIWWKGWKISDMMFVTRRGLSDACTTVGTQLELISASIATAKRHLSQRIDRADINLEECKELAIATKCEVSKIHGDLSLFHTDVESVHRAVQTLETKLGRIEDRQDFATQGVYHLCQYVEKLEQSKSQELIQDSPSSSSQAIEPPQATPIVTKTDSLPTLTLEMPSSSMSLSSSSVSSSAVEKSKDSPSASWQPTELLQATSIVTRVGLLPPLTLETPSTLPSLSSSSLSRSANESSKIIRPSTAVSASGLKEVIGSSGSSFKASGSSKISSLSPVNGQPSSSAQSSRSTWRLPDFGILTRIHGAATR</sequence>
<dbReference type="InterPro" id="IPR012458">
    <property type="entry name" value="DUF1664"/>
</dbReference>
<dbReference type="Proteomes" id="UP001055439">
    <property type="component" value="Chromosome 6"/>
</dbReference>
<evidence type="ECO:0000313" key="4">
    <source>
        <dbReference type="EMBL" id="URE09149.1"/>
    </source>
</evidence>
<dbReference type="Pfam" id="PF07889">
    <property type="entry name" value="DUF1664"/>
    <property type="match status" value="1"/>
</dbReference>
<name>A0A9E7G695_9LILI</name>
<evidence type="ECO:0000313" key="5">
    <source>
        <dbReference type="Proteomes" id="UP001055439"/>
    </source>
</evidence>
<feature type="compositionally biased region" description="Polar residues" evidence="1">
    <location>
        <begin position="235"/>
        <end position="249"/>
    </location>
</feature>
<feature type="region of interest" description="Disordered" evidence="1">
    <location>
        <begin position="235"/>
        <end position="301"/>
    </location>
</feature>
<dbReference type="OrthoDB" id="544175at2759"/>
<accession>A0A9E7G695</accession>
<feature type="transmembrane region" description="Helical" evidence="2">
    <location>
        <begin position="94"/>
        <end position="112"/>
    </location>
</feature>
<keyword evidence="5" id="KW-1185">Reference proteome</keyword>
<dbReference type="EMBL" id="CP097508">
    <property type="protein sequence ID" value="URE09149.1"/>
    <property type="molecule type" value="Genomic_DNA"/>
</dbReference>